<feature type="transmembrane region" description="Helical" evidence="1">
    <location>
        <begin position="7"/>
        <end position="25"/>
    </location>
</feature>
<protein>
    <recommendedName>
        <fullName evidence="2">Membrane protein 6-pyruvoyl-tetrahydropterin synthase-related domain-containing protein</fullName>
    </recommendedName>
</protein>
<dbReference type="InterPro" id="IPR018776">
    <property type="entry name" value="Membrane_prot_PTPS-rel_domain"/>
</dbReference>
<name>A0A1F7IPG0_9BACT</name>
<evidence type="ECO:0000313" key="3">
    <source>
        <dbReference type="EMBL" id="OGK45263.1"/>
    </source>
</evidence>
<feature type="domain" description="Membrane protein 6-pyruvoyl-tetrahydropterin synthase-related" evidence="2">
    <location>
        <begin position="70"/>
        <end position="427"/>
    </location>
</feature>
<reference evidence="3 4" key="1">
    <citation type="journal article" date="2016" name="Nat. Commun.">
        <title>Thousands of microbial genomes shed light on interconnected biogeochemical processes in an aquifer system.</title>
        <authorList>
            <person name="Anantharaman K."/>
            <person name="Brown C.T."/>
            <person name="Hug L.A."/>
            <person name="Sharon I."/>
            <person name="Castelle C.J."/>
            <person name="Probst A.J."/>
            <person name="Thomas B.C."/>
            <person name="Singh A."/>
            <person name="Wilkins M.J."/>
            <person name="Karaoz U."/>
            <person name="Brodie E.L."/>
            <person name="Williams K.H."/>
            <person name="Hubbard S.S."/>
            <person name="Banfield J.F."/>
        </authorList>
    </citation>
    <scope>NUCLEOTIDE SEQUENCE [LARGE SCALE GENOMIC DNA]</scope>
</reference>
<feature type="transmembrane region" description="Helical" evidence="1">
    <location>
        <begin position="554"/>
        <end position="572"/>
    </location>
</feature>
<feature type="transmembrane region" description="Helical" evidence="1">
    <location>
        <begin position="290"/>
        <end position="311"/>
    </location>
</feature>
<feature type="transmembrane region" description="Helical" evidence="1">
    <location>
        <begin position="360"/>
        <end position="379"/>
    </location>
</feature>
<feature type="transmembrane region" description="Helical" evidence="1">
    <location>
        <begin position="144"/>
        <end position="165"/>
    </location>
</feature>
<comment type="caution">
    <text evidence="3">The sequence shown here is derived from an EMBL/GenBank/DDBJ whole genome shotgun (WGS) entry which is preliminary data.</text>
</comment>
<keyword evidence="1" id="KW-1133">Transmembrane helix</keyword>
<gene>
    <name evidence="3" type="ORF">A2957_01515</name>
</gene>
<dbReference type="Pfam" id="PF10131">
    <property type="entry name" value="PTPS_related"/>
    <property type="match status" value="1"/>
</dbReference>
<feature type="transmembrane region" description="Helical" evidence="1">
    <location>
        <begin position="120"/>
        <end position="138"/>
    </location>
</feature>
<organism evidence="3 4">
    <name type="scientific">Candidatus Roizmanbacteria bacterium RIFCSPLOWO2_01_FULL_38_11</name>
    <dbReference type="NCBI Taxonomy" id="1802060"/>
    <lineage>
        <taxon>Bacteria</taxon>
        <taxon>Candidatus Roizmaniibacteriota</taxon>
    </lineage>
</organism>
<evidence type="ECO:0000313" key="4">
    <source>
        <dbReference type="Proteomes" id="UP000179072"/>
    </source>
</evidence>
<dbReference type="STRING" id="1802060.A2957_01515"/>
<accession>A0A1F7IPG0</accession>
<dbReference type="AlphaFoldDB" id="A0A1F7IPG0"/>
<feature type="transmembrane region" description="Helical" evidence="1">
    <location>
        <begin position="391"/>
        <end position="411"/>
    </location>
</feature>
<proteinExistence type="predicted"/>
<dbReference type="EMBL" id="MGAK01000004">
    <property type="protein sequence ID" value="OGK45263.1"/>
    <property type="molecule type" value="Genomic_DNA"/>
</dbReference>
<feature type="transmembrane region" description="Helical" evidence="1">
    <location>
        <begin position="177"/>
        <end position="204"/>
    </location>
</feature>
<feature type="transmembrane region" description="Helical" evidence="1">
    <location>
        <begin position="83"/>
        <end position="113"/>
    </location>
</feature>
<dbReference type="Proteomes" id="UP000179072">
    <property type="component" value="Unassembled WGS sequence"/>
</dbReference>
<sequence>MDRIRKLIPIGTVLIITSITLIPLFNNSFFTIHDNQHIARLFLLDKGLKQGILYPRWVDIMGFGYGYPLFNFYPPLTYYVAEFFHLIGFTFLNSLKLMLVVATFAGAIGTYFLSKKFMNTTLSIVSSIFFAFFSYRALTLYVRGAFAEFLAMSLFPIVLFSIVHLKEKPTVYRSSLFGFVLGLLIIAHPLIAFPSVFFIAFFLMFNFLLSKQKKLFAVYSVLGTILSLCLSAFFWLPSMLERKFTMTDSILLTELASYKIHFIHVFQFWYSPWGYGASLDGPVDGISFQLGKLYILLSALSVLMCLIYLIYKRNRIDASIKNYLIFLMFLVISIFMTTTYSKTIWSSVKFLGYLQFPWRFLSFTSLFIAVCMGYGFTFFEKILKGKSFLKPFRIVMYILVLLLLITIHGKYFKPQKTVTFNETLSTSFKEIAWRVSRSTFEFIPKDVRTIKSEYNTTIPGIAESEISRIPFSILNGSGNIQVLQNRFNKKKFKIDALSKMDFRLHTFSFPGWKAYINNKEALIDDNNGLRLITIDVPKGESLVEFRFEDTLPRIIGSLLSLLGGSFIIALLLKSFILQLKEKH</sequence>
<feature type="transmembrane region" description="Helical" evidence="1">
    <location>
        <begin position="216"/>
        <end position="237"/>
    </location>
</feature>
<feature type="transmembrane region" description="Helical" evidence="1">
    <location>
        <begin position="323"/>
        <end position="340"/>
    </location>
</feature>
<evidence type="ECO:0000259" key="2">
    <source>
        <dbReference type="Pfam" id="PF10131"/>
    </source>
</evidence>
<keyword evidence="1" id="KW-0472">Membrane</keyword>
<keyword evidence="1" id="KW-0812">Transmembrane</keyword>
<evidence type="ECO:0000256" key="1">
    <source>
        <dbReference type="SAM" id="Phobius"/>
    </source>
</evidence>